<dbReference type="GO" id="GO:0016874">
    <property type="term" value="F:ligase activity"/>
    <property type="evidence" value="ECO:0007669"/>
    <property type="project" value="UniProtKB-KW"/>
</dbReference>
<organism evidence="1 2">
    <name type="scientific">Natrinema pallidum DSM 3751</name>
    <dbReference type="NCBI Taxonomy" id="1227495"/>
    <lineage>
        <taxon>Archaea</taxon>
        <taxon>Methanobacteriati</taxon>
        <taxon>Methanobacteriota</taxon>
        <taxon>Stenosarchaea group</taxon>
        <taxon>Halobacteria</taxon>
        <taxon>Halobacteriales</taxon>
        <taxon>Natrialbaceae</taxon>
        <taxon>Natrinema</taxon>
    </lineage>
</organism>
<dbReference type="AlphaFoldDB" id="L9Z7E3"/>
<accession>L9Z7E3</accession>
<protein>
    <submittedName>
        <fullName evidence="1">AMP-dependent synthetase and ligase</fullName>
    </submittedName>
</protein>
<dbReference type="EMBL" id="AOII01000020">
    <property type="protein sequence ID" value="ELY82425.1"/>
    <property type="molecule type" value="Genomic_DNA"/>
</dbReference>
<evidence type="ECO:0000313" key="1">
    <source>
        <dbReference type="EMBL" id="ELY82425.1"/>
    </source>
</evidence>
<dbReference type="Proteomes" id="UP000011618">
    <property type="component" value="Unassembled WGS sequence"/>
</dbReference>
<evidence type="ECO:0000313" key="2">
    <source>
        <dbReference type="Proteomes" id="UP000011618"/>
    </source>
</evidence>
<comment type="caution">
    <text evidence="1">The sequence shown here is derived from an EMBL/GenBank/DDBJ whole genome shotgun (WGS) entry which is preliminary data.</text>
</comment>
<dbReference type="Gene3D" id="3.40.50.12780">
    <property type="entry name" value="N-terminal domain of ligase-like"/>
    <property type="match status" value="1"/>
</dbReference>
<name>L9Z7E3_9EURY</name>
<dbReference type="InterPro" id="IPR042099">
    <property type="entry name" value="ANL_N_sf"/>
</dbReference>
<dbReference type="SUPFAM" id="SSF56801">
    <property type="entry name" value="Acetyl-CoA synthetase-like"/>
    <property type="match status" value="1"/>
</dbReference>
<gene>
    <name evidence="1" type="ORF">C487_01866</name>
</gene>
<dbReference type="PATRIC" id="fig|1227495.3.peg.362"/>
<dbReference type="eggNOG" id="arCOG00856">
    <property type="taxonomic scope" value="Archaea"/>
</dbReference>
<proteinExistence type="predicted"/>
<reference evidence="1 2" key="1">
    <citation type="journal article" date="2014" name="PLoS Genet.">
        <title>Phylogenetically driven sequencing of extremely halophilic archaea reveals strategies for static and dynamic osmo-response.</title>
        <authorList>
            <person name="Becker E.A."/>
            <person name="Seitzer P.M."/>
            <person name="Tritt A."/>
            <person name="Larsen D."/>
            <person name="Krusor M."/>
            <person name="Yao A.I."/>
            <person name="Wu D."/>
            <person name="Madern D."/>
            <person name="Eisen J.A."/>
            <person name="Darling A.E."/>
            <person name="Facciotti M.T."/>
        </authorList>
    </citation>
    <scope>NUCLEOTIDE SEQUENCE [LARGE SCALE GENOMIC DNA]</scope>
    <source>
        <strain evidence="1 2">DSM 3751</strain>
    </source>
</reference>
<keyword evidence="1" id="KW-0436">Ligase</keyword>
<sequence length="71" mass="8012">MTTMPNVELTRAMLRERAVDLYSDRELVTKLPGGRTHRYTYADAGERINRLAGALDGLGLEAGDHRRIALW</sequence>